<evidence type="ECO:0000313" key="2">
    <source>
        <dbReference type="EMBL" id="XBS69497.1"/>
    </source>
</evidence>
<organism evidence="2">
    <name type="scientific">Acerihabitans sp. KWT182</name>
    <dbReference type="NCBI Taxonomy" id="3157919"/>
    <lineage>
        <taxon>Bacteria</taxon>
        <taxon>Pseudomonadati</taxon>
        <taxon>Pseudomonadota</taxon>
        <taxon>Gammaproteobacteria</taxon>
        <taxon>Enterobacterales</taxon>
        <taxon>Pectobacteriaceae</taxon>
        <taxon>Acerihabitans</taxon>
    </lineage>
</organism>
<feature type="domain" description="YjiS-like" evidence="1">
    <location>
        <begin position="30"/>
        <end position="65"/>
    </location>
</feature>
<sequence>MMKTLIKTFPAVPFAFPQRAVNRLSRLDTLLHRFAAWNRRRRNRAILMQLNDDQLKDIGLSRDDVLHYGENSPR</sequence>
<evidence type="ECO:0000259" key="1">
    <source>
        <dbReference type="Pfam" id="PF06568"/>
    </source>
</evidence>
<name>A0AAU7Q993_9GAMM</name>
<reference evidence="2" key="1">
    <citation type="submission" date="2024-06" db="EMBL/GenBank/DDBJ databases">
        <authorList>
            <person name="Coelho C."/>
            <person name="Bento M."/>
            <person name="Garcia E."/>
            <person name="Camelo A."/>
            <person name="Brandao I."/>
            <person name="Espirito Santo C."/>
            <person name="Trovao J."/>
            <person name="Verissimo A."/>
            <person name="Costa J."/>
            <person name="Tiago I."/>
        </authorList>
    </citation>
    <scope>NUCLEOTIDE SEQUENCE</scope>
    <source>
        <strain evidence="2">KWT182</strain>
    </source>
</reference>
<dbReference type="InterPro" id="IPR009506">
    <property type="entry name" value="YjiS-like"/>
</dbReference>
<protein>
    <submittedName>
        <fullName evidence="2">DUF1127 domain-containing protein</fullName>
    </submittedName>
</protein>
<dbReference type="Pfam" id="PF06568">
    <property type="entry name" value="YjiS-like"/>
    <property type="match status" value="1"/>
</dbReference>
<proteinExistence type="predicted"/>
<gene>
    <name evidence="2" type="ORF">ABK905_24435</name>
</gene>
<accession>A0AAU7Q993</accession>
<dbReference type="AlphaFoldDB" id="A0AAU7Q993"/>
<dbReference type="EMBL" id="CP157947">
    <property type="protein sequence ID" value="XBS69497.1"/>
    <property type="molecule type" value="Genomic_DNA"/>
</dbReference>